<keyword evidence="4" id="KW-0406">Ion transport</keyword>
<proteinExistence type="inferred from homology"/>
<dbReference type="InterPro" id="IPR051313">
    <property type="entry name" value="Bact_iron-sidero_bind"/>
</dbReference>
<dbReference type="PROSITE" id="PS50983">
    <property type="entry name" value="FE_B12_PBP"/>
    <property type="match status" value="1"/>
</dbReference>
<comment type="subcellular location">
    <subcellularLocation>
        <location evidence="1">Cell envelope</location>
    </subcellularLocation>
</comment>
<evidence type="ECO:0000259" key="7">
    <source>
        <dbReference type="PROSITE" id="PS50983"/>
    </source>
</evidence>
<keyword evidence="3" id="KW-0813">Transport</keyword>
<keyword evidence="4" id="KW-0410">Iron transport</keyword>
<keyword evidence="5 6" id="KW-0732">Signal</keyword>
<dbReference type="SUPFAM" id="SSF53807">
    <property type="entry name" value="Helical backbone' metal receptor"/>
    <property type="match status" value="1"/>
</dbReference>
<feature type="signal peptide" evidence="6">
    <location>
        <begin position="1"/>
        <end position="25"/>
    </location>
</feature>
<dbReference type="PANTHER" id="PTHR30532">
    <property type="entry name" value="IRON III DICITRATE-BINDING PERIPLASMIC PROTEIN"/>
    <property type="match status" value="1"/>
</dbReference>
<name>A0A378XH67_9BURK</name>
<dbReference type="AlphaFoldDB" id="A0A378XH67"/>
<protein>
    <submittedName>
        <fullName evidence="8">Siderophore ABC transporter substrate-binding protein</fullName>
    </submittedName>
    <submittedName>
        <fullName evidence="9">Uncharacterized ABC transporter solute-binding protein yclQ</fullName>
    </submittedName>
</protein>
<evidence type="ECO:0000313" key="8">
    <source>
        <dbReference type="EMBL" id="QPT39598.1"/>
    </source>
</evidence>
<dbReference type="STRING" id="1122619.GCA_000373745_00456"/>
<dbReference type="RefSeq" id="WP_018573632.1">
    <property type="nucleotide sequence ID" value="NZ_CP065725.1"/>
</dbReference>
<feature type="domain" description="Fe/B12 periplasmic-binding" evidence="7">
    <location>
        <begin position="45"/>
        <end position="304"/>
    </location>
</feature>
<comment type="similarity">
    <text evidence="2">Belongs to the bacterial solute-binding protein 8 family.</text>
</comment>
<dbReference type="PANTHER" id="PTHR30532:SF28">
    <property type="entry name" value="PETROBACTIN-BINDING PROTEIN YCLQ"/>
    <property type="match status" value="1"/>
</dbReference>
<dbReference type="EMBL" id="UGSB01000001">
    <property type="protein sequence ID" value="SUA56853.1"/>
    <property type="molecule type" value="Genomic_DNA"/>
</dbReference>
<evidence type="ECO:0000313" key="11">
    <source>
        <dbReference type="Proteomes" id="UP000594903"/>
    </source>
</evidence>
<evidence type="ECO:0000256" key="4">
    <source>
        <dbReference type="ARBA" id="ARBA00022496"/>
    </source>
</evidence>
<dbReference type="CDD" id="cd01140">
    <property type="entry name" value="FatB"/>
    <property type="match status" value="1"/>
</dbReference>
<reference evidence="9 10" key="1">
    <citation type="submission" date="2018-06" db="EMBL/GenBank/DDBJ databases">
        <authorList>
            <consortium name="Pathogen Informatics"/>
            <person name="Doyle S."/>
        </authorList>
    </citation>
    <scope>NUCLEOTIDE SEQUENCE [LARGE SCALE GENOMIC DNA]</scope>
    <source>
        <strain evidence="9 10">NCTC11997</strain>
    </source>
</reference>
<dbReference type="OrthoDB" id="63946at2"/>
<evidence type="ECO:0000256" key="5">
    <source>
        <dbReference type="ARBA" id="ARBA00022729"/>
    </source>
</evidence>
<evidence type="ECO:0000313" key="9">
    <source>
        <dbReference type="EMBL" id="SUA56853.1"/>
    </source>
</evidence>
<evidence type="ECO:0000256" key="6">
    <source>
        <dbReference type="SAM" id="SignalP"/>
    </source>
</evidence>
<dbReference type="GO" id="GO:0030288">
    <property type="term" value="C:outer membrane-bounded periplasmic space"/>
    <property type="evidence" value="ECO:0007669"/>
    <property type="project" value="TreeGrafter"/>
</dbReference>
<dbReference type="InterPro" id="IPR002491">
    <property type="entry name" value="ABC_transptr_periplasmic_BD"/>
</dbReference>
<reference evidence="8 11" key="2">
    <citation type="submission" date="2020-12" db="EMBL/GenBank/DDBJ databases">
        <title>FDA dAtabase for Regulatory Grade micrObial Sequences (FDA-ARGOS): Supporting development and validation of Infectious Disease Dx tests.</title>
        <authorList>
            <person name="Sproer C."/>
            <person name="Gronow S."/>
            <person name="Severitt S."/>
            <person name="Schroder I."/>
            <person name="Tallon L."/>
            <person name="Sadzewicz L."/>
            <person name="Zhao X."/>
            <person name="Boylan J."/>
            <person name="Ott S."/>
            <person name="Bowen H."/>
            <person name="Vavikolanu K."/>
            <person name="Mehta A."/>
            <person name="Aluvathingal J."/>
            <person name="Nadendla S."/>
            <person name="Lowell S."/>
            <person name="Myers T."/>
            <person name="Yan Y."/>
            <person name="Sichtig H."/>
        </authorList>
    </citation>
    <scope>NUCLEOTIDE SEQUENCE [LARGE SCALE GENOMIC DNA]</scope>
    <source>
        <strain evidence="8 11">FDAARGOS_872</strain>
    </source>
</reference>
<evidence type="ECO:0000256" key="2">
    <source>
        <dbReference type="ARBA" id="ARBA00008814"/>
    </source>
</evidence>
<keyword evidence="4" id="KW-0408">Iron</keyword>
<gene>
    <name evidence="9" type="primary">yclQ_3</name>
    <name evidence="8" type="ORF">I6G29_10700</name>
    <name evidence="9" type="ORF">NCTC11997_02202</name>
</gene>
<dbReference type="Proteomes" id="UP000254603">
    <property type="component" value="Unassembled WGS sequence"/>
</dbReference>
<dbReference type="Proteomes" id="UP000594903">
    <property type="component" value="Chromosome"/>
</dbReference>
<evidence type="ECO:0000256" key="1">
    <source>
        <dbReference type="ARBA" id="ARBA00004196"/>
    </source>
</evidence>
<sequence>MKLNKLFLKFFAAGLVVVGAASAQAAVDVETARGIVTFEAPVGTNVAVYDNAALDTLTALGVTPKGIITNILVDYLKDVKQADSVEVGTLFEPDLEALNRLRPEAIIIGGRMAPNYDMIAKLAPVVDVTNTGVSVDSSQKLLSELAKLFDKEERAAELQENLTKELALTKEVVQDQGSALMIMVNGTKIASHGAQSRFGYLFNDFGWEPADKTESSARHGQPVSFEFIRKLDPDWLIVMDRTTAVEGKGENAKAVLDNALLKDTKAFKNDRIIYLDTSSYLASGGYQQMMLELKLLRDAVEAANAK</sequence>
<accession>A0A378XH67</accession>
<dbReference type="EMBL" id="CP065725">
    <property type="protein sequence ID" value="QPT39598.1"/>
    <property type="molecule type" value="Genomic_DNA"/>
</dbReference>
<keyword evidence="11" id="KW-1185">Reference proteome</keyword>
<evidence type="ECO:0000313" key="10">
    <source>
        <dbReference type="Proteomes" id="UP000254603"/>
    </source>
</evidence>
<dbReference type="Gene3D" id="3.40.50.1980">
    <property type="entry name" value="Nitrogenase molybdenum iron protein domain"/>
    <property type="match status" value="2"/>
</dbReference>
<dbReference type="Pfam" id="PF01497">
    <property type="entry name" value="Peripla_BP_2"/>
    <property type="match status" value="1"/>
</dbReference>
<feature type="chain" id="PRO_5017060924" evidence="6">
    <location>
        <begin position="26"/>
        <end position="306"/>
    </location>
</feature>
<dbReference type="GO" id="GO:1901678">
    <property type="term" value="P:iron coordination entity transport"/>
    <property type="evidence" value="ECO:0007669"/>
    <property type="project" value="UniProtKB-ARBA"/>
</dbReference>
<organism evidence="9 10">
    <name type="scientific">Oligella ureolytica</name>
    <dbReference type="NCBI Taxonomy" id="90244"/>
    <lineage>
        <taxon>Bacteria</taxon>
        <taxon>Pseudomonadati</taxon>
        <taxon>Pseudomonadota</taxon>
        <taxon>Betaproteobacteria</taxon>
        <taxon>Burkholderiales</taxon>
        <taxon>Alcaligenaceae</taxon>
        <taxon>Oligella</taxon>
    </lineage>
</organism>
<dbReference type="InterPro" id="IPR033870">
    <property type="entry name" value="FatB"/>
</dbReference>
<evidence type="ECO:0000256" key="3">
    <source>
        <dbReference type="ARBA" id="ARBA00022448"/>
    </source>
</evidence>